<comment type="caution">
    <text evidence="10">The sequence shown here is derived from an EMBL/GenBank/DDBJ whole genome shotgun (WGS) entry which is preliminary data.</text>
</comment>
<keyword evidence="4" id="KW-0378">Hydrolase</keyword>
<dbReference type="InterPro" id="IPR005135">
    <property type="entry name" value="Endo/exonuclease/phosphatase"/>
</dbReference>
<dbReference type="EMBL" id="LUXM01000033">
    <property type="protein sequence ID" value="KZU94243.1"/>
    <property type="molecule type" value="Genomic_DNA"/>
</dbReference>
<reference evidence="10 11" key="1">
    <citation type="submission" date="2016-03" db="EMBL/GenBank/DDBJ databases">
        <title>Comparative genomics of 54 Lactobacillus plantarum strains reveals genomic uncoupling from niche constraints.</title>
        <authorList>
            <person name="Martino M.E."/>
        </authorList>
    </citation>
    <scope>NUCLEOTIDE SEQUENCE [LARGE SCALE GENOMIC DNA]</scope>
    <source>
        <strain evidence="10 11">19.1</strain>
    </source>
</reference>
<feature type="active site" description="Proton acceptor" evidence="6">
    <location>
        <position position="253"/>
    </location>
</feature>
<comment type="similarity">
    <text evidence="2">Belongs to the DNA repair enzymes AP/ExoA family.</text>
</comment>
<evidence type="ECO:0000256" key="5">
    <source>
        <dbReference type="ARBA" id="ARBA00022842"/>
    </source>
</evidence>
<evidence type="ECO:0000256" key="1">
    <source>
        <dbReference type="ARBA" id="ARBA00001936"/>
    </source>
</evidence>
<name>A0A166KHL8_LACPN</name>
<dbReference type="NCBIfam" id="TIGR00195">
    <property type="entry name" value="exoDNase_III"/>
    <property type="match status" value="1"/>
</dbReference>
<evidence type="ECO:0000256" key="8">
    <source>
        <dbReference type="PIRSR" id="PIRSR604808-3"/>
    </source>
</evidence>
<keyword evidence="5 7" id="KW-0460">Magnesium</keyword>
<proteinExistence type="inferred from homology"/>
<feature type="binding site" evidence="7">
    <location>
        <position position="252"/>
    </location>
    <ligand>
        <name>Mg(2+)</name>
        <dbReference type="ChEBI" id="CHEBI:18420"/>
        <label>1</label>
    </ligand>
</feature>
<feature type="active site" description="Proton donor/acceptor" evidence="6">
    <location>
        <position position="155"/>
    </location>
</feature>
<feature type="site" description="Interaction with DNA substrate" evidence="8">
    <location>
        <position position="253"/>
    </location>
</feature>
<dbReference type="GO" id="GO:0046872">
    <property type="term" value="F:metal ion binding"/>
    <property type="evidence" value="ECO:0007669"/>
    <property type="project" value="UniProtKB-KW"/>
</dbReference>
<gene>
    <name evidence="10" type="ORF">Lp19_2217</name>
</gene>
<dbReference type="InterPro" id="IPR036691">
    <property type="entry name" value="Endo/exonu/phosph_ase_sf"/>
</dbReference>
<sequence length="265" mass="30882">MSKLLERSETHVKLISWNVNGLRAAVKHGFVTTFNELDADFFCVQETKLQAGQIELDFPGYYQYWNYAERKGYSGTAIFTKHEPLNVTYGIGVPEFDDEGRVITLEYANYYVLTCYTPNSGGELKRLDYRQQWEDAFLTYINSLSANKPLIFCGDLNVAHENIDLKNWRSNHHSAGFTDEERTKFDRLLAAGYTDTFRHFYPDQTDIYSWWSYRGHARDNNSGWRIDYFITSQQLDSQLLNARIHNEIFGSDHCPVELDIILPNH</sequence>
<dbReference type="PROSITE" id="PS00727">
    <property type="entry name" value="AP_NUCLEASE_F1_2"/>
    <property type="match status" value="1"/>
</dbReference>
<feature type="binding site" evidence="7">
    <location>
        <position position="253"/>
    </location>
    <ligand>
        <name>Mg(2+)</name>
        <dbReference type="ChEBI" id="CHEBI:18420"/>
        <label>1</label>
    </ligand>
</feature>
<evidence type="ECO:0000256" key="3">
    <source>
        <dbReference type="ARBA" id="ARBA00022723"/>
    </source>
</evidence>
<evidence type="ECO:0000313" key="10">
    <source>
        <dbReference type="EMBL" id="KZU94243.1"/>
    </source>
</evidence>
<feature type="binding site" evidence="7">
    <location>
        <position position="46"/>
    </location>
    <ligand>
        <name>Mg(2+)</name>
        <dbReference type="ChEBI" id="CHEBI:18420"/>
        <label>1</label>
    </ligand>
</feature>
<dbReference type="GO" id="GO:0008311">
    <property type="term" value="F:double-stranded DNA 3'-5' DNA exonuclease activity"/>
    <property type="evidence" value="ECO:0007669"/>
    <property type="project" value="TreeGrafter"/>
</dbReference>
<dbReference type="GO" id="GO:0003906">
    <property type="term" value="F:DNA-(apurinic or apyrimidinic site) endonuclease activity"/>
    <property type="evidence" value="ECO:0007669"/>
    <property type="project" value="TreeGrafter"/>
</dbReference>
<accession>A0A166KHL8</accession>
<evidence type="ECO:0000256" key="2">
    <source>
        <dbReference type="ARBA" id="ARBA00007092"/>
    </source>
</evidence>
<dbReference type="PROSITE" id="PS00726">
    <property type="entry name" value="AP_NUCLEASE_F1_1"/>
    <property type="match status" value="1"/>
</dbReference>
<evidence type="ECO:0000259" key="9">
    <source>
        <dbReference type="Pfam" id="PF03372"/>
    </source>
</evidence>
<evidence type="ECO:0000256" key="7">
    <source>
        <dbReference type="PIRSR" id="PIRSR604808-2"/>
    </source>
</evidence>
<dbReference type="SUPFAM" id="SSF56219">
    <property type="entry name" value="DNase I-like"/>
    <property type="match status" value="1"/>
</dbReference>
<protein>
    <submittedName>
        <fullName evidence="10">Exodeoxyribonuclease III</fullName>
    </submittedName>
</protein>
<dbReference type="NCBIfam" id="TIGR00633">
    <property type="entry name" value="xth"/>
    <property type="match status" value="1"/>
</dbReference>
<feature type="domain" description="Endonuclease/exonuclease/phosphatase" evidence="9">
    <location>
        <begin position="15"/>
        <end position="253"/>
    </location>
</feature>
<dbReference type="PATRIC" id="fig|1590.198.peg.2834"/>
<dbReference type="CDD" id="cd09087">
    <property type="entry name" value="Ape1-like_AP-endo"/>
    <property type="match status" value="1"/>
</dbReference>
<dbReference type="Gene3D" id="3.60.10.10">
    <property type="entry name" value="Endonuclease/exonuclease/phosphatase"/>
    <property type="match status" value="1"/>
</dbReference>
<feature type="active site" evidence="6">
    <location>
        <position position="116"/>
    </location>
</feature>
<feature type="site" description="Important for catalytic activity" evidence="8">
    <location>
        <position position="227"/>
    </location>
</feature>
<feature type="binding site" evidence="7">
    <location>
        <position position="18"/>
    </location>
    <ligand>
        <name>Mg(2+)</name>
        <dbReference type="ChEBI" id="CHEBI:18420"/>
        <label>1</label>
    </ligand>
</feature>
<feature type="binding site" evidence="7">
    <location>
        <position position="155"/>
    </location>
    <ligand>
        <name>Mg(2+)</name>
        <dbReference type="ChEBI" id="CHEBI:18420"/>
        <label>1</label>
    </ligand>
</feature>
<evidence type="ECO:0000256" key="6">
    <source>
        <dbReference type="PIRSR" id="PIRSR604808-1"/>
    </source>
</evidence>
<dbReference type="PANTHER" id="PTHR22748:SF6">
    <property type="entry name" value="DNA-(APURINIC OR APYRIMIDINIC SITE) ENDONUCLEASE"/>
    <property type="match status" value="1"/>
</dbReference>
<dbReference type="PANTHER" id="PTHR22748">
    <property type="entry name" value="AP ENDONUCLEASE"/>
    <property type="match status" value="1"/>
</dbReference>
<dbReference type="Proteomes" id="UP000076882">
    <property type="component" value="Unassembled WGS sequence"/>
</dbReference>
<feature type="site" description="Transition state stabilizer" evidence="8">
    <location>
        <position position="157"/>
    </location>
</feature>
<dbReference type="GO" id="GO:0008081">
    <property type="term" value="F:phosphoric diester hydrolase activity"/>
    <property type="evidence" value="ECO:0007669"/>
    <property type="project" value="TreeGrafter"/>
</dbReference>
<dbReference type="GO" id="GO:0003677">
    <property type="term" value="F:DNA binding"/>
    <property type="evidence" value="ECO:0007669"/>
    <property type="project" value="InterPro"/>
</dbReference>
<dbReference type="PROSITE" id="PS51435">
    <property type="entry name" value="AP_NUCLEASE_F1_4"/>
    <property type="match status" value="1"/>
</dbReference>
<dbReference type="AlphaFoldDB" id="A0A166KHL8"/>
<comment type="cofactor">
    <cofactor evidence="7">
        <name>Mg(2+)</name>
        <dbReference type="ChEBI" id="CHEBI:18420"/>
    </cofactor>
    <cofactor evidence="7">
        <name>Mn(2+)</name>
        <dbReference type="ChEBI" id="CHEBI:29035"/>
    </cofactor>
    <text evidence="7">Probably binds two magnesium or manganese ions per subunit.</text>
</comment>
<evidence type="ECO:0000256" key="4">
    <source>
        <dbReference type="ARBA" id="ARBA00022801"/>
    </source>
</evidence>
<evidence type="ECO:0000313" key="11">
    <source>
        <dbReference type="Proteomes" id="UP000076882"/>
    </source>
</evidence>
<dbReference type="GO" id="GO:0006284">
    <property type="term" value="P:base-excision repair"/>
    <property type="evidence" value="ECO:0007669"/>
    <property type="project" value="TreeGrafter"/>
</dbReference>
<dbReference type="InterPro" id="IPR004808">
    <property type="entry name" value="AP_endonuc_1"/>
</dbReference>
<keyword evidence="7" id="KW-0464">Manganese</keyword>
<dbReference type="Pfam" id="PF03372">
    <property type="entry name" value="Exo_endo_phos"/>
    <property type="match status" value="1"/>
</dbReference>
<dbReference type="InterPro" id="IPR020847">
    <property type="entry name" value="AP_endonuclease_F1_BS"/>
</dbReference>
<feature type="binding site" evidence="7">
    <location>
        <position position="157"/>
    </location>
    <ligand>
        <name>Mg(2+)</name>
        <dbReference type="ChEBI" id="CHEBI:18420"/>
        <label>1</label>
    </ligand>
</feature>
<keyword evidence="3 7" id="KW-0479">Metal-binding</keyword>
<comment type="cofactor">
    <cofactor evidence="1">
        <name>Mn(2+)</name>
        <dbReference type="ChEBI" id="CHEBI:29035"/>
    </cofactor>
</comment>
<organism evidence="10 11">
    <name type="scientific">Lactiplantibacillus plantarum</name>
    <name type="common">Lactobacillus plantarum</name>
    <dbReference type="NCBI Taxonomy" id="1590"/>
    <lineage>
        <taxon>Bacteria</taxon>
        <taxon>Bacillati</taxon>
        <taxon>Bacillota</taxon>
        <taxon>Bacilli</taxon>
        <taxon>Lactobacillales</taxon>
        <taxon>Lactobacillaceae</taxon>
        <taxon>Lactiplantibacillus</taxon>
    </lineage>
</organism>
<dbReference type="InterPro" id="IPR020848">
    <property type="entry name" value="AP_endonuclease_F1_CS"/>
</dbReference>